<organism evidence="1 2">
    <name type="scientific">Rubrivirga marina</name>
    <dbReference type="NCBI Taxonomy" id="1196024"/>
    <lineage>
        <taxon>Bacteria</taxon>
        <taxon>Pseudomonadati</taxon>
        <taxon>Rhodothermota</taxon>
        <taxon>Rhodothermia</taxon>
        <taxon>Rhodothermales</taxon>
        <taxon>Rubricoccaceae</taxon>
        <taxon>Rubrivirga</taxon>
    </lineage>
</organism>
<dbReference type="OrthoDB" id="9760333at2"/>
<dbReference type="AlphaFoldDB" id="A0A271J493"/>
<evidence type="ECO:0000313" key="2">
    <source>
        <dbReference type="Proteomes" id="UP000216339"/>
    </source>
</evidence>
<name>A0A271J493_9BACT</name>
<reference evidence="1 2" key="1">
    <citation type="submission" date="2016-11" db="EMBL/GenBank/DDBJ databases">
        <title>Study of marine rhodopsin-containing bacteria.</title>
        <authorList>
            <person name="Yoshizawa S."/>
            <person name="Kumagai Y."/>
            <person name="Kogure K."/>
        </authorList>
    </citation>
    <scope>NUCLEOTIDE SEQUENCE [LARGE SCALE GENOMIC DNA]</scope>
    <source>
        <strain evidence="1 2">SAORIC-28</strain>
    </source>
</reference>
<dbReference type="RefSeq" id="WP_095511537.1">
    <property type="nucleotide sequence ID" value="NZ_MQWD01000001.1"/>
</dbReference>
<sequence length="146" mass="15236">MLLALTGLALALHVVGCDAVGDQPEAYRGVVEVSVVALDASAYGLRLVAVEDRGCDRRLVVSTRFDAERQRIEVEGIGPETPCDGLLPASAVVPLVRAGGGAFVEVRHRDSADLYVLLDDVAGGPSLQTIRATTTRPAEESAAARG</sequence>
<keyword evidence="2" id="KW-1185">Reference proteome</keyword>
<gene>
    <name evidence="1" type="ORF">BSZ37_16165</name>
</gene>
<dbReference type="Proteomes" id="UP000216339">
    <property type="component" value="Unassembled WGS sequence"/>
</dbReference>
<proteinExistence type="predicted"/>
<evidence type="ECO:0000313" key="1">
    <source>
        <dbReference type="EMBL" id="PAP77864.1"/>
    </source>
</evidence>
<comment type="caution">
    <text evidence="1">The sequence shown here is derived from an EMBL/GenBank/DDBJ whole genome shotgun (WGS) entry which is preliminary data.</text>
</comment>
<accession>A0A271J493</accession>
<dbReference type="EMBL" id="MQWD01000001">
    <property type="protein sequence ID" value="PAP77864.1"/>
    <property type="molecule type" value="Genomic_DNA"/>
</dbReference>
<protein>
    <submittedName>
        <fullName evidence="1">Uncharacterized protein</fullName>
    </submittedName>
</protein>